<comment type="caution">
    <text evidence="1">The sequence shown here is derived from an EMBL/GenBank/DDBJ whole genome shotgun (WGS) entry which is preliminary data.</text>
</comment>
<name>A0ACB8QQL2_9AGAM</name>
<sequence length="398" mass="43148">MRARHVQHSTPAFPVYSAVFLSDTDLVLGGGGGNSKTGIKNKLRLYNVDDVLNLKLQDEFELRAGEDTPMSMAAHPDGATIICGVNSAEDKLKKGENENCRIFVLTEDRKCVLVPVIRSSIDCLLGSLKLETDATQKVTVLSPDGTLLAVAGSSDLSVLTIPDLAKASTRAEKGEIYDASWAEDSLALATTSNLFIYPIFTPDGKGKEKDTGAFTFYDPKVIDMPKLPGGVQGVFRISKYHPLDQSIFYTVINTVPDRKAKGKAAARQAYIARWNAQKWKVEAIRKVGDKGITTFDVSNNGKWIAFGSSDCSVRLLDSFTLTPLLSILKSHEFPPTTLRFSPNSRLLISASADNTVRAIAIPDNLGEASSWSFGLTIVVAMFALLFAIALQLALTGHM</sequence>
<dbReference type="EMBL" id="MU273512">
    <property type="protein sequence ID" value="KAI0033803.1"/>
    <property type="molecule type" value="Genomic_DNA"/>
</dbReference>
<proteinExistence type="predicted"/>
<evidence type="ECO:0000313" key="2">
    <source>
        <dbReference type="Proteomes" id="UP000814128"/>
    </source>
</evidence>
<reference evidence="1" key="1">
    <citation type="submission" date="2021-02" db="EMBL/GenBank/DDBJ databases">
        <authorList>
            <consortium name="DOE Joint Genome Institute"/>
            <person name="Ahrendt S."/>
            <person name="Looney B.P."/>
            <person name="Miyauchi S."/>
            <person name="Morin E."/>
            <person name="Drula E."/>
            <person name="Courty P.E."/>
            <person name="Chicoki N."/>
            <person name="Fauchery L."/>
            <person name="Kohler A."/>
            <person name="Kuo A."/>
            <person name="Labutti K."/>
            <person name="Pangilinan J."/>
            <person name="Lipzen A."/>
            <person name="Riley R."/>
            <person name="Andreopoulos W."/>
            <person name="He G."/>
            <person name="Johnson J."/>
            <person name="Barry K.W."/>
            <person name="Grigoriev I.V."/>
            <person name="Nagy L."/>
            <person name="Hibbett D."/>
            <person name="Henrissat B."/>
            <person name="Matheny P.B."/>
            <person name="Labbe J."/>
            <person name="Martin F."/>
        </authorList>
    </citation>
    <scope>NUCLEOTIDE SEQUENCE</scope>
    <source>
        <strain evidence="1">EC-137</strain>
    </source>
</reference>
<keyword evidence="2" id="KW-1185">Reference proteome</keyword>
<protein>
    <submittedName>
        <fullName evidence="1">WD40 repeat-like protein</fullName>
    </submittedName>
</protein>
<evidence type="ECO:0000313" key="1">
    <source>
        <dbReference type="EMBL" id="KAI0033803.1"/>
    </source>
</evidence>
<gene>
    <name evidence="1" type="ORF">K488DRAFT_47063</name>
</gene>
<accession>A0ACB8QQL2</accession>
<organism evidence="1 2">
    <name type="scientific">Vararia minispora EC-137</name>
    <dbReference type="NCBI Taxonomy" id="1314806"/>
    <lineage>
        <taxon>Eukaryota</taxon>
        <taxon>Fungi</taxon>
        <taxon>Dikarya</taxon>
        <taxon>Basidiomycota</taxon>
        <taxon>Agaricomycotina</taxon>
        <taxon>Agaricomycetes</taxon>
        <taxon>Russulales</taxon>
        <taxon>Lachnocladiaceae</taxon>
        <taxon>Vararia</taxon>
    </lineage>
</organism>
<reference evidence="1" key="2">
    <citation type="journal article" date="2022" name="New Phytol.">
        <title>Evolutionary transition to the ectomycorrhizal habit in the genomes of a hyperdiverse lineage of mushroom-forming fungi.</title>
        <authorList>
            <person name="Looney B."/>
            <person name="Miyauchi S."/>
            <person name="Morin E."/>
            <person name="Drula E."/>
            <person name="Courty P.E."/>
            <person name="Kohler A."/>
            <person name="Kuo A."/>
            <person name="LaButti K."/>
            <person name="Pangilinan J."/>
            <person name="Lipzen A."/>
            <person name="Riley R."/>
            <person name="Andreopoulos W."/>
            <person name="He G."/>
            <person name="Johnson J."/>
            <person name="Nolan M."/>
            <person name="Tritt A."/>
            <person name="Barry K.W."/>
            <person name="Grigoriev I.V."/>
            <person name="Nagy L.G."/>
            <person name="Hibbett D."/>
            <person name="Henrissat B."/>
            <person name="Matheny P.B."/>
            <person name="Labbe J."/>
            <person name="Martin F.M."/>
        </authorList>
    </citation>
    <scope>NUCLEOTIDE SEQUENCE</scope>
    <source>
        <strain evidence="1">EC-137</strain>
    </source>
</reference>
<dbReference type="Proteomes" id="UP000814128">
    <property type="component" value="Unassembled WGS sequence"/>
</dbReference>